<proteinExistence type="predicted"/>
<organism evidence="3 4">
    <name type="scientific">Halococcus saccharolyticus DSM 5350</name>
    <dbReference type="NCBI Taxonomy" id="1227455"/>
    <lineage>
        <taxon>Archaea</taxon>
        <taxon>Methanobacteriati</taxon>
        <taxon>Methanobacteriota</taxon>
        <taxon>Stenosarchaea group</taxon>
        <taxon>Halobacteria</taxon>
        <taxon>Halobacteriales</taxon>
        <taxon>Halococcaceae</taxon>
        <taxon>Halococcus</taxon>
    </lineage>
</organism>
<dbReference type="PATRIC" id="fig|1227455.4.peg.576"/>
<keyword evidence="4" id="KW-1185">Reference proteome</keyword>
<dbReference type="AlphaFoldDB" id="M0MR47"/>
<dbReference type="Proteomes" id="UP000011669">
    <property type="component" value="Unassembled WGS sequence"/>
</dbReference>
<feature type="domain" description="DUF7575" evidence="2">
    <location>
        <begin position="102"/>
        <end position="128"/>
    </location>
</feature>
<name>M0MR47_9EURY</name>
<comment type="caution">
    <text evidence="3">The sequence shown here is derived from an EMBL/GenBank/DDBJ whole genome shotgun (WGS) entry which is preliminary data.</text>
</comment>
<dbReference type="EMBL" id="AOMD01000011">
    <property type="protein sequence ID" value="EMA46935.1"/>
    <property type="molecule type" value="Genomic_DNA"/>
</dbReference>
<reference evidence="3 4" key="1">
    <citation type="journal article" date="2014" name="PLoS Genet.">
        <title>Phylogenetically driven sequencing of extremely halophilic archaea reveals strategies for static and dynamic osmo-response.</title>
        <authorList>
            <person name="Becker E.A."/>
            <person name="Seitzer P.M."/>
            <person name="Tritt A."/>
            <person name="Larsen D."/>
            <person name="Krusor M."/>
            <person name="Yao A.I."/>
            <person name="Wu D."/>
            <person name="Madern D."/>
            <person name="Eisen J.A."/>
            <person name="Darling A.E."/>
            <person name="Facciotti M.T."/>
        </authorList>
    </citation>
    <scope>NUCLEOTIDE SEQUENCE [LARGE SCALE GENOMIC DNA]</scope>
    <source>
        <strain evidence="3 4">DSM 5350</strain>
    </source>
</reference>
<keyword evidence="1" id="KW-1133">Transmembrane helix</keyword>
<feature type="transmembrane region" description="Helical" evidence="1">
    <location>
        <begin position="34"/>
        <end position="58"/>
    </location>
</feature>
<accession>M0MR47</accession>
<protein>
    <recommendedName>
        <fullName evidence="2">DUF7575 domain-containing protein</fullName>
    </recommendedName>
</protein>
<dbReference type="STRING" id="1227455.C449_02834"/>
<dbReference type="OrthoDB" id="204947at2157"/>
<dbReference type="RefSeq" id="WP_006076391.1">
    <property type="nucleotide sequence ID" value="NZ_AOMD01000011.1"/>
</dbReference>
<sequence>MAQSLSKKRPWLAALLAVFATGAGHVYLRRWLRAFGWLGVAGLTSYLFVPTSALEAFVAGGQVAWLDLLPLLVVTTLSALDAYQLAVVNNYFHRVRTHGGDGPMACPSCGRPIDDADLEFCQWCASPLVGEGS</sequence>
<evidence type="ECO:0000259" key="2">
    <source>
        <dbReference type="Pfam" id="PF24460"/>
    </source>
</evidence>
<keyword evidence="1" id="KW-0812">Transmembrane</keyword>
<keyword evidence="1" id="KW-0472">Membrane</keyword>
<dbReference type="Pfam" id="PF24460">
    <property type="entry name" value="DUF7575"/>
    <property type="match status" value="1"/>
</dbReference>
<evidence type="ECO:0000256" key="1">
    <source>
        <dbReference type="SAM" id="Phobius"/>
    </source>
</evidence>
<feature type="transmembrane region" description="Helical" evidence="1">
    <location>
        <begin position="65"/>
        <end position="86"/>
    </location>
</feature>
<evidence type="ECO:0000313" key="3">
    <source>
        <dbReference type="EMBL" id="EMA46935.1"/>
    </source>
</evidence>
<dbReference type="InterPro" id="IPR055997">
    <property type="entry name" value="DUF7575"/>
</dbReference>
<evidence type="ECO:0000313" key="4">
    <source>
        <dbReference type="Proteomes" id="UP000011669"/>
    </source>
</evidence>
<gene>
    <name evidence="3" type="ORF">C449_02834</name>
</gene>
<dbReference type="InParanoid" id="M0MR47"/>